<dbReference type="Proteomes" id="UP000266152">
    <property type="component" value="Unassembled WGS sequence"/>
</dbReference>
<dbReference type="InterPro" id="IPR011990">
    <property type="entry name" value="TPR-like_helical_dom_sf"/>
</dbReference>
<dbReference type="PANTHER" id="PTHR46082:SF6">
    <property type="entry name" value="AAA+ ATPASE DOMAIN-CONTAINING PROTEIN-RELATED"/>
    <property type="match status" value="1"/>
</dbReference>
<evidence type="ECO:0000313" key="1">
    <source>
        <dbReference type="EMBL" id="RGP61624.1"/>
    </source>
</evidence>
<dbReference type="STRING" id="5514.A0A395RNJ2"/>
<evidence type="ECO:0000313" key="2">
    <source>
        <dbReference type="Proteomes" id="UP000266152"/>
    </source>
</evidence>
<organism evidence="1 2">
    <name type="scientific">Fusarium sporotrichioides</name>
    <dbReference type="NCBI Taxonomy" id="5514"/>
    <lineage>
        <taxon>Eukaryota</taxon>
        <taxon>Fungi</taxon>
        <taxon>Dikarya</taxon>
        <taxon>Ascomycota</taxon>
        <taxon>Pezizomycotina</taxon>
        <taxon>Sordariomycetes</taxon>
        <taxon>Hypocreomycetidae</taxon>
        <taxon>Hypocreales</taxon>
        <taxon>Nectriaceae</taxon>
        <taxon>Fusarium</taxon>
    </lineage>
</organism>
<proteinExistence type="predicted"/>
<sequence>MSGHPGSTLRDIGHNSFNDHTRINLGDVHNYVHYSSPRPVPHAGVVHVIPYPRNEDLVHRQDLMKRLDGLLPSTPESCSVALWGLGGSGKTQIALNYAYRRCDTDQECCVFWVHADSEATFSADYKTIGEKLGVDDQLNGSRLLDAVRAAIEARPRWLMIIDNADDLRLFGVGQQAKAEEENDQQNQNLRGYIPVAPQGIILWTSRDGHIAGTLVGSRRAIEVRSMAMDEARKLLAGILDTPSAASETSRDISADFLLEELQYLPLAISQAGAYMKRLTITAEEYLAHLNQGKTRWEVLKQSDSDRHRRPEVSNSVLETWKISTERIRNESELSYHILHVIAYVNNQDISQELLMSAACSYAIGSEDHEDDAGSTTQVPELKVLQAVARLEEFSFLNLRRTDNGERHYEMHKLVQEAVRYDLMIRSLNKTLDRVCDGSKNVEAFYSRKALQVLRGIMREQTSWVQREKYVTHAMRVEEWAEVSNTEVETAFLLDDVVFFLHHQGRWREIGPLAERGLSLRKKVLGEKHPDTLMAMSDLASDYSGQCQHDKAQGIYQEVLEIQRQVLAEENPETLVSMGRIGSSLFIKTNMSKQKCYRTRY</sequence>
<keyword evidence="2" id="KW-1185">Reference proteome</keyword>
<dbReference type="GO" id="GO:0043531">
    <property type="term" value="F:ADP binding"/>
    <property type="evidence" value="ECO:0007669"/>
    <property type="project" value="InterPro"/>
</dbReference>
<dbReference type="InterPro" id="IPR027417">
    <property type="entry name" value="P-loop_NTPase"/>
</dbReference>
<dbReference type="SUPFAM" id="SSF48452">
    <property type="entry name" value="TPR-like"/>
    <property type="match status" value="1"/>
</dbReference>
<name>A0A395RNJ2_FUSSP</name>
<dbReference type="AlphaFoldDB" id="A0A395RNJ2"/>
<dbReference type="Gene3D" id="1.25.40.10">
    <property type="entry name" value="Tetratricopeptide repeat domain"/>
    <property type="match status" value="1"/>
</dbReference>
<dbReference type="EMBL" id="PXOF01000162">
    <property type="protein sequence ID" value="RGP61624.1"/>
    <property type="molecule type" value="Genomic_DNA"/>
</dbReference>
<reference evidence="1 2" key="1">
    <citation type="journal article" date="2018" name="PLoS Pathog.">
        <title>Evolution of structural diversity of trichothecenes, a family of toxins produced by plant pathogenic and entomopathogenic fungi.</title>
        <authorList>
            <person name="Proctor R.H."/>
            <person name="McCormick S.P."/>
            <person name="Kim H.S."/>
            <person name="Cardoza R.E."/>
            <person name="Stanley A.M."/>
            <person name="Lindo L."/>
            <person name="Kelly A."/>
            <person name="Brown D.W."/>
            <person name="Lee T."/>
            <person name="Vaughan M.M."/>
            <person name="Alexander N.J."/>
            <person name="Busman M."/>
            <person name="Gutierrez S."/>
        </authorList>
    </citation>
    <scope>NUCLEOTIDE SEQUENCE [LARGE SCALE GENOMIC DNA]</scope>
    <source>
        <strain evidence="1 2">NRRL 3299</strain>
    </source>
</reference>
<accession>A0A395RNJ2</accession>
<dbReference type="SUPFAM" id="SSF52540">
    <property type="entry name" value="P-loop containing nucleoside triphosphate hydrolases"/>
    <property type="match status" value="1"/>
</dbReference>
<gene>
    <name evidence="1" type="ORF">FSPOR_9950</name>
</gene>
<dbReference type="Pfam" id="PF13424">
    <property type="entry name" value="TPR_12"/>
    <property type="match status" value="1"/>
</dbReference>
<comment type="caution">
    <text evidence="1">The sequence shown here is derived from an EMBL/GenBank/DDBJ whole genome shotgun (WGS) entry which is preliminary data.</text>
</comment>
<dbReference type="InterPro" id="IPR053137">
    <property type="entry name" value="NLR-like"/>
</dbReference>
<dbReference type="PANTHER" id="PTHR46082">
    <property type="entry name" value="ATP/GTP-BINDING PROTEIN-RELATED"/>
    <property type="match status" value="1"/>
</dbReference>
<dbReference type="Gene3D" id="3.40.50.300">
    <property type="entry name" value="P-loop containing nucleotide triphosphate hydrolases"/>
    <property type="match status" value="1"/>
</dbReference>
<protein>
    <submittedName>
        <fullName evidence="1">Uncharacterized protein</fullName>
    </submittedName>
</protein>